<evidence type="ECO:0000256" key="13">
    <source>
        <dbReference type="ARBA" id="ARBA00043199"/>
    </source>
</evidence>
<comment type="caution">
    <text evidence="15">The sequence shown here is derived from an EMBL/GenBank/DDBJ whole genome shotgun (WGS) entry which is preliminary data.</text>
</comment>
<dbReference type="Proteomes" id="UP001445076">
    <property type="component" value="Unassembled WGS sequence"/>
</dbReference>
<dbReference type="InterPro" id="IPR002347">
    <property type="entry name" value="SDR_fam"/>
</dbReference>
<evidence type="ECO:0000256" key="11">
    <source>
        <dbReference type="ARBA" id="ARBA00042565"/>
    </source>
</evidence>
<dbReference type="GO" id="GO:0016617">
    <property type="term" value="F:4-oxoproline reductase activity"/>
    <property type="evidence" value="ECO:0007669"/>
    <property type="project" value="UniProtKB-EC"/>
</dbReference>
<evidence type="ECO:0000256" key="5">
    <source>
        <dbReference type="ARBA" id="ARBA00034698"/>
    </source>
</evidence>
<evidence type="ECO:0000256" key="10">
    <source>
        <dbReference type="ARBA" id="ARBA00042309"/>
    </source>
</evidence>
<dbReference type="EC" id="1.1.1.104" evidence="6"/>
<evidence type="ECO:0000256" key="4">
    <source>
        <dbReference type="ARBA" id="ARBA00023027"/>
    </source>
</evidence>
<dbReference type="Pfam" id="PF13561">
    <property type="entry name" value="adh_short_C2"/>
    <property type="match status" value="1"/>
</dbReference>
<evidence type="ECO:0000256" key="14">
    <source>
        <dbReference type="ARBA" id="ARBA00049550"/>
    </source>
</evidence>
<dbReference type="InterPro" id="IPR051122">
    <property type="entry name" value="SDR_DHRS6-like"/>
</dbReference>
<keyword evidence="3" id="KW-0560">Oxidoreductase</keyword>
<evidence type="ECO:0000256" key="12">
    <source>
        <dbReference type="ARBA" id="ARBA00043083"/>
    </source>
</evidence>
<name>A0AAW0Y3X6_CHEQU</name>
<keyword evidence="16" id="KW-1185">Reference proteome</keyword>
<sequence>MATAVPPTVAAVTESTGGRLAGKRIVVTAAAQGIGRATLESFLKEGASLVVAVDFDAKKLQELDSWPRVACRVLDVRDGPGARTLAEHFSNIDVLFNCAGYVHQGNILETSEESWDYSFDVNVKSMYHFIQAFLPQMLKKGRGSIINMSSAASSIRGIERRCVYGATKAAVIGLTKAVARDYVRQGVRCNVICPSPVATPSFQERLQDLSDSDKEHVEYMQDKMIGRLAYPEEVANLCVYLASDESSYHTGNVFTIDGGFCL</sequence>
<dbReference type="GO" id="GO:0003858">
    <property type="term" value="F:3-hydroxybutyrate dehydrogenase activity"/>
    <property type="evidence" value="ECO:0007669"/>
    <property type="project" value="UniProtKB-EC"/>
</dbReference>
<proteinExistence type="inferred from homology"/>
<comment type="catalytic activity">
    <reaction evidence="14">
        <text>(R)-3-hydroxybutanoate + NAD(+) = acetoacetate + NADH + H(+)</text>
        <dbReference type="Rhea" id="RHEA:20521"/>
        <dbReference type="ChEBI" id="CHEBI:10983"/>
        <dbReference type="ChEBI" id="CHEBI:13705"/>
        <dbReference type="ChEBI" id="CHEBI:15378"/>
        <dbReference type="ChEBI" id="CHEBI:57540"/>
        <dbReference type="ChEBI" id="CHEBI:57945"/>
        <dbReference type="EC" id="1.1.1.30"/>
    </reaction>
</comment>
<keyword evidence="4" id="KW-0520">NAD</keyword>
<evidence type="ECO:0000256" key="2">
    <source>
        <dbReference type="ARBA" id="ARBA00006484"/>
    </source>
</evidence>
<comment type="pathway">
    <text evidence="1">Siderophore biosynthesis.</text>
</comment>
<evidence type="ECO:0000256" key="9">
    <source>
        <dbReference type="ARBA" id="ARBA00041727"/>
    </source>
</evidence>
<evidence type="ECO:0000256" key="1">
    <source>
        <dbReference type="ARBA" id="ARBA00004924"/>
    </source>
</evidence>
<comment type="similarity">
    <text evidence="2">Belongs to the short-chain dehydrogenases/reductases (SDR) family.</text>
</comment>
<dbReference type="PROSITE" id="PS00061">
    <property type="entry name" value="ADH_SHORT"/>
    <property type="match status" value="1"/>
</dbReference>
<dbReference type="PANTHER" id="PTHR43477">
    <property type="entry name" value="DIHYDROANTICAPSIN 7-DEHYDROGENASE"/>
    <property type="match status" value="1"/>
</dbReference>
<dbReference type="AlphaFoldDB" id="A0AAW0Y3X6"/>
<comment type="pathway">
    <text evidence="5">Amino-acid metabolism.</text>
</comment>
<dbReference type="InterPro" id="IPR020904">
    <property type="entry name" value="Sc_DH/Rdtase_CS"/>
</dbReference>
<evidence type="ECO:0000256" key="6">
    <source>
        <dbReference type="ARBA" id="ARBA00038956"/>
    </source>
</evidence>
<dbReference type="EC" id="1.1.1.30" evidence="7"/>
<dbReference type="SUPFAM" id="SSF51735">
    <property type="entry name" value="NAD(P)-binding Rossmann-fold domains"/>
    <property type="match status" value="1"/>
</dbReference>
<dbReference type="EMBL" id="JARKIK010000017">
    <property type="protein sequence ID" value="KAK8746427.1"/>
    <property type="molecule type" value="Genomic_DNA"/>
</dbReference>
<evidence type="ECO:0000313" key="15">
    <source>
        <dbReference type="EMBL" id="KAK8746427.1"/>
    </source>
</evidence>
<evidence type="ECO:0000313" key="16">
    <source>
        <dbReference type="Proteomes" id="UP001445076"/>
    </source>
</evidence>
<dbReference type="FunFam" id="3.40.50.720:FF:000084">
    <property type="entry name" value="Short-chain dehydrogenase reductase"/>
    <property type="match status" value="1"/>
</dbReference>
<dbReference type="Gene3D" id="3.40.50.720">
    <property type="entry name" value="NAD(P)-binding Rossmann-like Domain"/>
    <property type="match status" value="1"/>
</dbReference>
<gene>
    <name evidence="15" type="ORF">OTU49_017013</name>
</gene>
<organism evidence="15 16">
    <name type="scientific">Cherax quadricarinatus</name>
    <name type="common">Australian red claw crayfish</name>
    <dbReference type="NCBI Taxonomy" id="27406"/>
    <lineage>
        <taxon>Eukaryota</taxon>
        <taxon>Metazoa</taxon>
        <taxon>Ecdysozoa</taxon>
        <taxon>Arthropoda</taxon>
        <taxon>Crustacea</taxon>
        <taxon>Multicrustacea</taxon>
        <taxon>Malacostraca</taxon>
        <taxon>Eumalacostraca</taxon>
        <taxon>Eucarida</taxon>
        <taxon>Decapoda</taxon>
        <taxon>Pleocyemata</taxon>
        <taxon>Astacidea</taxon>
        <taxon>Parastacoidea</taxon>
        <taxon>Parastacidae</taxon>
        <taxon>Cherax</taxon>
    </lineage>
</organism>
<evidence type="ECO:0000256" key="8">
    <source>
        <dbReference type="ARBA" id="ARBA00039194"/>
    </source>
</evidence>
<evidence type="ECO:0000256" key="3">
    <source>
        <dbReference type="ARBA" id="ARBA00023002"/>
    </source>
</evidence>
<dbReference type="PANTHER" id="PTHR43477:SF4">
    <property type="entry name" value="DEHYDROGENASE_REDUCTASE SDR FAMILY MEMBER 6"/>
    <property type="match status" value="1"/>
</dbReference>
<dbReference type="InterPro" id="IPR036291">
    <property type="entry name" value="NAD(P)-bd_dom_sf"/>
</dbReference>
<dbReference type="PRINTS" id="PR00081">
    <property type="entry name" value="GDHRDH"/>
</dbReference>
<accession>A0AAW0Y3X6</accession>
<reference evidence="15 16" key="1">
    <citation type="journal article" date="2024" name="BMC Genomics">
        <title>Genome assembly of redclaw crayfish (Cherax quadricarinatus) provides insights into its immune adaptation and hypoxia tolerance.</title>
        <authorList>
            <person name="Liu Z."/>
            <person name="Zheng J."/>
            <person name="Li H."/>
            <person name="Fang K."/>
            <person name="Wang S."/>
            <person name="He J."/>
            <person name="Zhou D."/>
            <person name="Weng S."/>
            <person name="Chi M."/>
            <person name="Gu Z."/>
            <person name="He J."/>
            <person name="Li F."/>
            <person name="Wang M."/>
        </authorList>
    </citation>
    <scope>NUCLEOTIDE SEQUENCE [LARGE SCALE GENOMIC DNA]</scope>
    <source>
        <strain evidence="15">ZL_2023a</strain>
    </source>
</reference>
<evidence type="ECO:0000256" key="7">
    <source>
        <dbReference type="ARBA" id="ARBA00038959"/>
    </source>
</evidence>
<protein>
    <recommendedName>
        <fullName evidence="8">Dehydrogenase/reductase SDR family member 6</fullName>
        <ecNumber evidence="6">1.1.1.104</ecNumber>
        <ecNumber evidence="7">1.1.1.30</ecNumber>
    </recommendedName>
    <alternativeName>
        <fullName evidence="12">(R)-beta-hydroxybutyrate dehydrogenase</fullName>
    </alternativeName>
    <alternativeName>
        <fullName evidence="10">3-hydroxybutyrate dehydrogenase type 2</fullName>
    </alternativeName>
    <alternativeName>
        <fullName evidence="13">4-oxo-L-proline reductase</fullName>
    </alternativeName>
    <alternativeName>
        <fullName evidence="11">Oxidoreductase UCPA</fullName>
    </alternativeName>
    <alternativeName>
        <fullName evidence="9">Short chain dehydrogenase/reductase family 15C member 1</fullName>
    </alternativeName>
</protein>
<dbReference type="PRINTS" id="PR00080">
    <property type="entry name" value="SDRFAMILY"/>
</dbReference>